<gene>
    <name evidence="3" type="ORF">Pmani_011938</name>
</gene>
<protein>
    <submittedName>
        <fullName evidence="3">Uncharacterized protein</fullName>
    </submittedName>
</protein>
<sequence length="182" mass="19772">MTFQTVLVYLVATPVVITDEVGDGGDVGGGAGGWNNNNNNNTTEQLNWINLLKTAGVDVTLATTTTTTTTLGTSLDDDVAGGVGCGNLVSCQPPLEDGMSGKQERYCKGGRQEGPTRMEGEEEEEEELTWRLVGRSLRKMADQFHKDHVRWSLESVVAVCVTRCLATSFFCLTCYRIGYTLH</sequence>
<dbReference type="Proteomes" id="UP001292094">
    <property type="component" value="Unassembled WGS sequence"/>
</dbReference>
<feature type="chain" id="PRO_5041974932" evidence="2">
    <location>
        <begin position="19"/>
        <end position="182"/>
    </location>
</feature>
<dbReference type="AlphaFoldDB" id="A0AAE1Q020"/>
<feature type="compositionally biased region" description="Basic and acidic residues" evidence="1">
    <location>
        <begin position="102"/>
        <end position="119"/>
    </location>
</feature>
<name>A0AAE1Q020_9EUCA</name>
<organism evidence="3 4">
    <name type="scientific">Petrolisthes manimaculis</name>
    <dbReference type="NCBI Taxonomy" id="1843537"/>
    <lineage>
        <taxon>Eukaryota</taxon>
        <taxon>Metazoa</taxon>
        <taxon>Ecdysozoa</taxon>
        <taxon>Arthropoda</taxon>
        <taxon>Crustacea</taxon>
        <taxon>Multicrustacea</taxon>
        <taxon>Malacostraca</taxon>
        <taxon>Eumalacostraca</taxon>
        <taxon>Eucarida</taxon>
        <taxon>Decapoda</taxon>
        <taxon>Pleocyemata</taxon>
        <taxon>Anomura</taxon>
        <taxon>Galatheoidea</taxon>
        <taxon>Porcellanidae</taxon>
        <taxon>Petrolisthes</taxon>
    </lineage>
</organism>
<proteinExistence type="predicted"/>
<evidence type="ECO:0000256" key="2">
    <source>
        <dbReference type="SAM" id="SignalP"/>
    </source>
</evidence>
<evidence type="ECO:0000256" key="1">
    <source>
        <dbReference type="SAM" id="MobiDB-lite"/>
    </source>
</evidence>
<feature type="region of interest" description="Disordered" evidence="1">
    <location>
        <begin position="102"/>
        <end position="123"/>
    </location>
</feature>
<dbReference type="EMBL" id="JAWZYT010000967">
    <property type="protein sequence ID" value="KAK4316945.1"/>
    <property type="molecule type" value="Genomic_DNA"/>
</dbReference>
<evidence type="ECO:0000313" key="4">
    <source>
        <dbReference type="Proteomes" id="UP001292094"/>
    </source>
</evidence>
<evidence type="ECO:0000313" key="3">
    <source>
        <dbReference type="EMBL" id="KAK4316945.1"/>
    </source>
</evidence>
<feature type="signal peptide" evidence="2">
    <location>
        <begin position="1"/>
        <end position="18"/>
    </location>
</feature>
<accession>A0AAE1Q020</accession>
<reference evidence="3" key="1">
    <citation type="submission" date="2023-11" db="EMBL/GenBank/DDBJ databases">
        <title>Genome assemblies of two species of porcelain crab, Petrolisthes cinctipes and Petrolisthes manimaculis (Anomura: Porcellanidae).</title>
        <authorList>
            <person name="Angst P."/>
        </authorList>
    </citation>
    <scope>NUCLEOTIDE SEQUENCE</scope>
    <source>
        <strain evidence="3">PB745_02</strain>
        <tissue evidence="3">Gill</tissue>
    </source>
</reference>
<keyword evidence="2" id="KW-0732">Signal</keyword>
<comment type="caution">
    <text evidence="3">The sequence shown here is derived from an EMBL/GenBank/DDBJ whole genome shotgun (WGS) entry which is preliminary data.</text>
</comment>
<keyword evidence="4" id="KW-1185">Reference proteome</keyword>